<feature type="domain" description="Rhodanese" evidence="3">
    <location>
        <begin position="15"/>
        <end position="135"/>
    </location>
</feature>
<dbReference type="InterPro" id="IPR045078">
    <property type="entry name" value="TST/MPST-like"/>
</dbReference>
<evidence type="ECO:0000313" key="5">
    <source>
        <dbReference type="Proteomes" id="UP000638188"/>
    </source>
</evidence>
<dbReference type="EMBL" id="BMFF01000003">
    <property type="protein sequence ID" value="GGC96969.1"/>
    <property type="molecule type" value="Genomic_DNA"/>
</dbReference>
<dbReference type="SMART" id="SM00450">
    <property type="entry name" value="RHOD"/>
    <property type="match status" value="2"/>
</dbReference>
<keyword evidence="1" id="KW-0808">Transferase</keyword>
<dbReference type="CDD" id="cd01448">
    <property type="entry name" value="TST_Repeat_1"/>
    <property type="match status" value="1"/>
</dbReference>
<evidence type="ECO:0000259" key="3">
    <source>
        <dbReference type="PROSITE" id="PS50206"/>
    </source>
</evidence>
<dbReference type="InterPro" id="IPR001763">
    <property type="entry name" value="Rhodanese-like_dom"/>
</dbReference>
<dbReference type="PANTHER" id="PTHR11364">
    <property type="entry name" value="THIOSULFATE SULFERTANSFERASE"/>
    <property type="match status" value="1"/>
</dbReference>
<dbReference type="SUPFAM" id="SSF52821">
    <property type="entry name" value="Rhodanese/Cell cycle control phosphatase"/>
    <property type="match status" value="2"/>
</dbReference>
<gene>
    <name evidence="4" type="primary">sseA</name>
    <name evidence="4" type="ORF">GCM10007418_15490</name>
</gene>
<dbReference type="CDD" id="cd01449">
    <property type="entry name" value="TST_Repeat_2"/>
    <property type="match status" value="1"/>
</dbReference>
<proteinExistence type="predicted"/>
<dbReference type="PANTHER" id="PTHR11364:SF27">
    <property type="entry name" value="SULFURTRANSFERASE"/>
    <property type="match status" value="1"/>
</dbReference>
<dbReference type="Pfam" id="PF00581">
    <property type="entry name" value="Rhodanese"/>
    <property type="match status" value="2"/>
</dbReference>
<comment type="caution">
    <text evidence="4">The sequence shown here is derived from an EMBL/GenBank/DDBJ whole genome shotgun (WGS) entry which is preliminary data.</text>
</comment>
<dbReference type="PROSITE" id="PS00380">
    <property type="entry name" value="RHODANESE_1"/>
    <property type="match status" value="1"/>
</dbReference>
<keyword evidence="2" id="KW-0677">Repeat</keyword>
<dbReference type="InterPro" id="IPR001307">
    <property type="entry name" value="Thiosulphate_STrfase_CS"/>
</dbReference>
<evidence type="ECO:0000313" key="4">
    <source>
        <dbReference type="EMBL" id="GGC96969.1"/>
    </source>
</evidence>
<dbReference type="RefSeq" id="WP_150279369.1">
    <property type="nucleotide sequence ID" value="NZ_BMFF01000003.1"/>
</dbReference>
<dbReference type="InterPro" id="IPR036873">
    <property type="entry name" value="Rhodanese-like_dom_sf"/>
</dbReference>
<protein>
    <submittedName>
        <fullName evidence="4">3-mercaptopyruvate sulfurtransferase</fullName>
    </submittedName>
</protein>
<keyword evidence="5" id="KW-1185">Reference proteome</keyword>
<evidence type="ECO:0000256" key="2">
    <source>
        <dbReference type="ARBA" id="ARBA00022737"/>
    </source>
</evidence>
<dbReference type="PROSITE" id="PS50206">
    <property type="entry name" value="RHODANESE_3"/>
    <property type="match status" value="2"/>
</dbReference>
<dbReference type="Gene3D" id="3.40.250.10">
    <property type="entry name" value="Rhodanese-like domain"/>
    <property type="match status" value="2"/>
</dbReference>
<dbReference type="Proteomes" id="UP000638188">
    <property type="component" value="Unassembled WGS sequence"/>
</dbReference>
<organism evidence="4 5">
    <name type="scientific">Halopseudomonas salina</name>
    <dbReference type="NCBI Taxonomy" id="1323744"/>
    <lineage>
        <taxon>Bacteria</taxon>
        <taxon>Pseudomonadati</taxon>
        <taxon>Pseudomonadota</taxon>
        <taxon>Gammaproteobacteria</taxon>
        <taxon>Pseudomonadales</taxon>
        <taxon>Pseudomonadaceae</taxon>
        <taxon>Halopseudomonas</taxon>
    </lineage>
</organism>
<accession>A0ABQ1PHK5</accession>
<sequence>MTQRIDVHSLSQRLEEPDVRIFDVRFSLDQPAQGRSEFAAAHIPGARYLHLDEDLSAPVIPGETGRHPLPEPEQMQALLRRAGVNQHTQVIVYDDGPGLFASRLWWMLRWLDHGRVGILDGGFKAWQEAGLPVTQETPRPVAEGNFVARADNGKLIDADEIHRRLDDPSLQLLDARGPARFTGEAEPIDPVAGHIPGAANLPCAANVNDNGNWLDNEQLGKRFEPWTKGDAELVAYCGSGVTACHTILAAVEAGLPEPRLYAGSWSHWITDPGRPVATGE</sequence>
<feature type="domain" description="Rhodanese" evidence="3">
    <location>
        <begin position="166"/>
        <end position="277"/>
    </location>
</feature>
<name>A0ABQ1PHK5_9GAMM</name>
<evidence type="ECO:0000256" key="1">
    <source>
        <dbReference type="ARBA" id="ARBA00022679"/>
    </source>
</evidence>
<reference evidence="5" key="1">
    <citation type="journal article" date="2019" name="Int. J. Syst. Evol. Microbiol.">
        <title>The Global Catalogue of Microorganisms (GCM) 10K type strain sequencing project: providing services to taxonomists for standard genome sequencing and annotation.</title>
        <authorList>
            <consortium name="The Broad Institute Genomics Platform"/>
            <consortium name="The Broad Institute Genome Sequencing Center for Infectious Disease"/>
            <person name="Wu L."/>
            <person name="Ma J."/>
        </authorList>
    </citation>
    <scope>NUCLEOTIDE SEQUENCE [LARGE SCALE GENOMIC DNA]</scope>
    <source>
        <strain evidence="5">CGMCC 1.12482</strain>
    </source>
</reference>